<dbReference type="InterPro" id="IPR032710">
    <property type="entry name" value="NTF2-like_dom_sf"/>
</dbReference>
<dbReference type="EMBL" id="JACVDC010000041">
    <property type="protein sequence ID" value="MBC9796950.1"/>
    <property type="molecule type" value="Genomic_DNA"/>
</dbReference>
<dbReference type="Pfam" id="PF12680">
    <property type="entry name" value="SnoaL_2"/>
    <property type="match status" value="1"/>
</dbReference>
<feature type="domain" description="SnoaL-like" evidence="1">
    <location>
        <begin position="8"/>
        <end position="120"/>
    </location>
</feature>
<comment type="caution">
    <text evidence="2">The sequence shown here is derived from an EMBL/GenBank/DDBJ whole genome shotgun (WGS) entry which is preliminary data.</text>
</comment>
<evidence type="ECO:0000313" key="3">
    <source>
        <dbReference type="Proteomes" id="UP000653730"/>
    </source>
</evidence>
<dbReference type="InterPro" id="IPR037401">
    <property type="entry name" value="SnoaL-like"/>
</dbReference>
<dbReference type="Gene3D" id="3.10.450.50">
    <property type="match status" value="1"/>
</dbReference>
<proteinExistence type="predicted"/>
<evidence type="ECO:0000313" key="2">
    <source>
        <dbReference type="EMBL" id="MBC9796950.1"/>
    </source>
</evidence>
<accession>A0A926JSY8</accession>
<protein>
    <submittedName>
        <fullName evidence="2">Nuclear transport factor 2 family protein</fullName>
    </submittedName>
</protein>
<name>A0A926JSY8_9FLAO</name>
<dbReference type="RefSeq" id="WP_187966090.1">
    <property type="nucleotide sequence ID" value="NZ_JACVDC010000041.1"/>
</dbReference>
<organism evidence="2 3">
    <name type="scientific">Sinomicrobium weinanense</name>
    <dbReference type="NCBI Taxonomy" id="2842200"/>
    <lineage>
        <taxon>Bacteria</taxon>
        <taxon>Pseudomonadati</taxon>
        <taxon>Bacteroidota</taxon>
        <taxon>Flavobacteriia</taxon>
        <taxon>Flavobacteriales</taxon>
        <taxon>Flavobacteriaceae</taxon>
        <taxon>Sinomicrobium</taxon>
    </lineage>
</organism>
<gene>
    <name evidence="2" type="ORF">IBL28_13310</name>
</gene>
<keyword evidence="3" id="KW-1185">Reference proteome</keyword>
<evidence type="ECO:0000259" key="1">
    <source>
        <dbReference type="Pfam" id="PF12680"/>
    </source>
</evidence>
<sequence length="125" mass="14289">MTDQEQIVKNYIEAYNNFDIEGMLNDLHPDILFENVSGGKTDLTLRGIFDFEQQARKAIAFFSQRKQAITSINKNNNTVTVDINYTGILAQDLPNGMKKGDTITLKGRSIFDFKDRKITHIRDES</sequence>
<dbReference type="SUPFAM" id="SSF54427">
    <property type="entry name" value="NTF2-like"/>
    <property type="match status" value="1"/>
</dbReference>
<dbReference type="AlphaFoldDB" id="A0A926JSY8"/>
<reference evidence="2 3" key="1">
    <citation type="submission" date="2020-09" db="EMBL/GenBank/DDBJ databases">
        <title>Sinomicrobium weinanense sp. nov., a halophilic bacteria isolated from saline-alkali soil.</title>
        <authorList>
            <person name="Wu P."/>
            <person name="Ren H."/>
            <person name="Mei Y."/>
            <person name="Liang Y."/>
            <person name="Chen Z."/>
        </authorList>
    </citation>
    <scope>NUCLEOTIDE SEQUENCE [LARGE SCALE GENOMIC DNA]</scope>
    <source>
        <strain evidence="2 3">FJxs</strain>
    </source>
</reference>
<dbReference type="Proteomes" id="UP000653730">
    <property type="component" value="Unassembled WGS sequence"/>
</dbReference>